<dbReference type="Pfam" id="PF02992">
    <property type="entry name" value="Transposase_21"/>
    <property type="match status" value="1"/>
</dbReference>
<comment type="caution">
    <text evidence="1">The sequence shown here is derived from an EMBL/GenBank/DDBJ whole genome shotgun (WGS) entry which is preliminary data.</text>
</comment>
<evidence type="ECO:0000313" key="1">
    <source>
        <dbReference type="EMBL" id="KAK3179739.1"/>
    </source>
</evidence>
<dbReference type="InterPro" id="IPR004242">
    <property type="entry name" value="Transposase_21"/>
</dbReference>
<keyword evidence="2" id="KW-1185">Reference proteome</keyword>
<dbReference type="EMBL" id="JANJYJ010000186">
    <property type="protein sequence ID" value="KAK3179739.1"/>
    <property type="molecule type" value="Genomic_DNA"/>
</dbReference>
<organism evidence="1 2">
    <name type="scientific">Dipteronia sinensis</name>
    <dbReference type="NCBI Taxonomy" id="43782"/>
    <lineage>
        <taxon>Eukaryota</taxon>
        <taxon>Viridiplantae</taxon>
        <taxon>Streptophyta</taxon>
        <taxon>Embryophyta</taxon>
        <taxon>Tracheophyta</taxon>
        <taxon>Spermatophyta</taxon>
        <taxon>Magnoliopsida</taxon>
        <taxon>eudicotyledons</taxon>
        <taxon>Gunneridae</taxon>
        <taxon>Pentapetalae</taxon>
        <taxon>rosids</taxon>
        <taxon>malvids</taxon>
        <taxon>Sapindales</taxon>
        <taxon>Sapindaceae</taxon>
        <taxon>Hippocastanoideae</taxon>
        <taxon>Acereae</taxon>
        <taxon>Dipteronia</taxon>
    </lineage>
</organism>
<dbReference type="Proteomes" id="UP001281410">
    <property type="component" value="Unassembled WGS sequence"/>
</dbReference>
<reference evidence="1" key="1">
    <citation type="journal article" date="2023" name="Plant J.">
        <title>Genome sequences and population genomics provide insights into the demographic history, inbreeding, and mutation load of two 'living fossil' tree species of Dipteronia.</title>
        <authorList>
            <person name="Feng Y."/>
            <person name="Comes H.P."/>
            <person name="Chen J."/>
            <person name="Zhu S."/>
            <person name="Lu R."/>
            <person name="Zhang X."/>
            <person name="Li P."/>
            <person name="Qiu J."/>
            <person name="Olsen K.M."/>
            <person name="Qiu Y."/>
        </authorList>
    </citation>
    <scope>NUCLEOTIDE SEQUENCE</scope>
    <source>
        <strain evidence="1">NBL</strain>
    </source>
</reference>
<protein>
    <submittedName>
        <fullName evidence="1">Uncharacterized protein</fullName>
    </submittedName>
</protein>
<evidence type="ECO:0000313" key="2">
    <source>
        <dbReference type="Proteomes" id="UP001281410"/>
    </source>
</evidence>
<name>A0AAD9ZHI5_9ROSI</name>
<dbReference type="AlphaFoldDB" id="A0AAD9ZHI5"/>
<gene>
    <name evidence="1" type="ORF">Dsin_032924</name>
</gene>
<proteinExistence type="predicted"/>
<sequence length="71" mass="8099">MFQSSKIARDLTWHAIGRECDGKLRHPANSPSWKLVDQTWPDFASETRNLRLVISADDINPHKSLISSYSC</sequence>
<accession>A0AAD9ZHI5</accession>